<evidence type="ECO:0000256" key="13">
    <source>
        <dbReference type="PROSITE-ProRule" id="PRU00452"/>
    </source>
</evidence>
<dbReference type="UniPathway" id="UPA00886"/>
<evidence type="ECO:0000256" key="3">
    <source>
        <dbReference type="ARBA" id="ARBA00008212"/>
    </source>
</evidence>
<evidence type="ECO:0000256" key="6">
    <source>
        <dbReference type="ARBA" id="ARBA00022723"/>
    </source>
</evidence>
<dbReference type="Pfam" id="PF11789">
    <property type="entry name" value="zf-Nse"/>
    <property type="match status" value="1"/>
</dbReference>
<evidence type="ECO:0000256" key="5">
    <source>
        <dbReference type="ARBA" id="ARBA00022679"/>
    </source>
</evidence>
<keyword evidence="5" id="KW-0808">Transferase</keyword>
<evidence type="ECO:0000313" key="16">
    <source>
        <dbReference type="Proteomes" id="UP000038040"/>
    </source>
</evidence>
<feature type="domain" description="SP-RING-type" evidence="14">
    <location>
        <begin position="110"/>
        <end position="194"/>
    </location>
</feature>
<evidence type="ECO:0000256" key="9">
    <source>
        <dbReference type="ARBA" id="ARBA00022833"/>
    </source>
</evidence>
<dbReference type="GO" id="GO:0005634">
    <property type="term" value="C:nucleus"/>
    <property type="evidence" value="ECO:0007669"/>
    <property type="project" value="UniProtKB-SubCell"/>
</dbReference>
<dbReference type="GO" id="GO:0000724">
    <property type="term" value="P:double-strand break repair via homologous recombination"/>
    <property type="evidence" value="ECO:0007669"/>
    <property type="project" value="InterPro"/>
</dbReference>
<sequence length="194" mass="23079">MENAVNPKIFFDVDNEICAWKRNFEKAFAAVESLSMNCDAENYQRLNQLIDIYENIEKKASREFKVACELLQHPTITSFNEVFSQKLKEVEENEEPMERFNALRKIKNNDDDDMIVENLFYSRKDPFTKKNIVHPVRNQHCKHVYDKESVKKMINECKKRRQLCQCPIQSCPNKRVLVMEDMIPFPDFFSQIND</sequence>
<dbReference type="PROSITE" id="PS51044">
    <property type="entry name" value="ZF_SP_RING"/>
    <property type="match status" value="1"/>
</dbReference>
<evidence type="ECO:0000256" key="10">
    <source>
        <dbReference type="ARBA" id="ARBA00023242"/>
    </source>
</evidence>
<dbReference type="Proteomes" id="UP000038040">
    <property type="component" value="Unplaced"/>
</dbReference>
<keyword evidence="7 13" id="KW-0863">Zinc-finger</keyword>
<accession>A0A0N4UBD0</accession>
<dbReference type="PANTHER" id="PTHR21330:SF1">
    <property type="entry name" value="E3 SUMO-PROTEIN LIGASE NSE2"/>
    <property type="match status" value="1"/>
</dbReference>
<dbReference type="GO" id="GO:0061665">
    <property type="term" value="F:SUMO ligase activity"/>
    <property type="evidence" value="ECO:0007669"/>
    <property type="project" value="TreeGrafter"/>
</dbReference>
<keyword evidence="9" id="KW-0862">Zinc</keyword>
<dbReference type="InterPro" id="IPR004181">
    <property type="entry name" value="Znf_MIZ"/>
</dbReference>
<evidence type="ECO:0000256" key="11">
    <source>
        <dbReference type="ARBA" id="ARBA00031731"/>
    </source>
</evidence>
<keyword evidence="17" id="KW-1185">Reference proteome</keyword>
<keyword evidence="10" id="KW-0539">Nucleus</keyword>
<evidence type="ECO:0000256" key="1">
    <source>
        <dbReference type="ARBA" id="ARBA00004123"/>
    </source>
</evidence>
<dbReference type="GO" id="GO:0008270">
    <property type="term" value="F:zinc ion binding"/>
    <property type="evidence" value="ECO:0007669"/>
    <property type="project" value="UniProtKB-KW"/>
</dbReference>
<evidence type="ECO:0000313" key="17">
    <source>
        <dbReference type="Proteomes" id="UP000274756"/>
    </source>
</evidence>
<comment type="similarity">
    <text evidence="3">Belongs to the NSE2 family.</text>
</comment>
<dbReference type="AlphaFoldDB" id="A0A0N4UBD0"/>
<reference evidence="18" key="1">
    <citation type="submission" date="2016-04" db="UniProtKB">
        <authorList>
            <consortium name="WormBaseParasite"/>
        </authorList>
    </citation>
    <scope>IDENTIFICATION</scope>
</reference>
<comment type="subcellular location">
    <subcellularLocation>
        <location evidence="1">Nucleus</location>
    </subcellularLocation>
</comment>
<evidence type="ECO:0000259" key="14">
    <source>
        <dbReference type="PROSITE" id="PS51044"/>
    </source>
</evidence>
<name>A0A0N4UBD0_DRAME</name>
<evidence type="ECO:0000256" key="8">
    <source>
        <dbReference type="ARBA" id="ARBA00022786"/>
    </source>
</evidence>
<dbReference type="GO" id="GO:0016925">
    <property type="term" value="P:protein sumoylation"/>
    <property type="evidence" value="ECO:0007669"/>
    <property type="project" value="UniProtKB-UniPathway"/>
</dbReference>
<gene>
    <name evidence="15" type="ORF">DME_LOCUS8387</name>
</gene>
<evidence type="ECO:0000313" key="18">
    <source>
        <dbReference type="WBParaSite" id="DME_0000450401-mRNA-1"/>
    </source>
</evidence>
<evidence type="ECO:0000313" key="15">
    <source>
        <dbReference type="EMBL" id="VDN58414.1"/>
    </source>
</evidence>
<keyword evidence="6" id="KW-0479">Metal-binding</keyword>
<dbReference type="STRING" id="318479.A0A0N4UBD0"/>
<proteinExistence type="inferred from homology"/>
<evidence type="ECO:0000256" key="2">
    <source>
        <dbReference type="ARBA" id="ARBA00004718"/>
    </source>
</evidence>
<dbReference type="Proteomes" id="UP000274756">
    <property type="component" value="Unassembled WGS sequence"/>
</dbReference>
<dbReference type="InterPro" id="IPR026846">
    <property type="entry name" value="Nse2(Mms21)"/>
</dbReference>
<keyword evidence="8" id="KW-0833">Ubl conjugation pathway</keyword>
<organism evidence="16 18">
    <name type="scientific">Dracunculus medinensis</name>
    <name type="common">Guinea worm</name>
    <dbReference type="NCBI Taxonomy" id="318479"/>
    <lineage>
        <taxon>Eukaryota</taxon>
        <taxon>Metazoa</taxon>
        <taxon>Ecdysozoa</taxon>
        <taxon>Nematoda</taxon>
        <taxon>Chromadorea</taxon>
        <taxon>Rhabditida</taxon>
        <taxon>Spirurina</taxon>
        <taxon>Dracunculoidea</taxon>
        <taxon>Dracunculidae</taxon>
        <taxon>Dracunculus</taxon>
    </lineage>
</organism>
<evidence type="ECO:0000256" key="7">
    <source>
        <dbReference type="ARBA" id="ARBA00022771"/>
    </source>
</evidence>
<dbReference type="Gene3D" id="3.30.40.10">
    <property type="entry name" value="Zinc/RING finger domain, C3HC4 (zinc finger)"/>
    <property type="match status" value="1"/>
</dbReference>
<dbReference type="GO" id="GO:0030915">
    <property type="term" value="C:Smc5-Smc6 complex"/>
    <property type="evidence" value="ECO:0007669"/>
    <property type="project" value="InterPro"/>
</dbReference>
<comment type="pathway">
    <text evidence="2">Protein modification; protein sumoylation.</text>
</comment>
<dbReference type="InterPro" id="IPR013083">
    <property type="entry name" value="Znf_RING/FYVE/PHD"/>
</dbReference>
<protein>
    <recommendedName>
        <fullName evidence="4">E3 SUMO-protein ligase NSE2</fullName>
    </recommendedName>
    <alternativeName>
        <fullName evidence="11">E3 SUMO-protein transferase NSE2</fullName>
    </alternativeName>
    <alternativeName>
        <fullName evidence="12">Non-structural maintenance of chromosomes element 2 homolog</fullName>
    </alternativeName>
</protein>
<dbReference type="OrthoDB" id="26899at2759"/>
<dbReference type="PANTHER" id="PTHR21330">
    <property type="entry name" value="E3 SUMO-PROTEIN LIGASE NSE2"/>
    <property type="match status" value="1"/>
</dbReference>
<reference evidence="15 17" key="2">
    <citation type="submission" date="2018-11" db="EMBL/GenBank/DDBJ databases">
        <authorList>
            <consortium name="Pathogen Informatics"/>
        </authorList>
    </citation>
    <scope>NUCLEOTIDE SEQUENCE [LARGE SCALE GENOMIC DNA]</scope>
</reference>
<dbReference type="WBParaSite" id="DME_0000450401-mRNA-1">
    <property type="protein sequence ID" value="DME_0000450401-mRNA-1"/>
    <property type="gene ID" value="DME_0000450401"/>
</dbReference>
<evidence type="ECO:0000256" key="4">
    <source>
        <dbReference type="ARBA" id="ARBA00020923"/>
    </source>
</evidence>
<evidence type="ECO:0000256" key="12">
    <source>
        <dbReference type="ARBA" id="ARBA00032533"/>
    </source>
</evidence>
<dbReference type="EMBL" id="UYYG01001168">
    <property type="protein sequence ID" value="VDN58414.1"/>
    <property type="molecule type" value="Genomic_DNA"/>
</dbReference>